<gene>
    <name evidence="2" type="ORF">BRADI_5g19136v3</name>
</gene>
<dbReference type="Proteomes" id="UP000008810">
    <property type="component" value="Chromosome 5"/>
</dbReference>
<proteinExistence type="predicted"/>
<dbReference type="EnsemblPlants" id="KQJ84171">
    <property type="protein sequence ID" value="KQJ84171"/>
    <property type="gene ID" value="BRADI_5g19136v3"/>
</dbReference>
<protein>
    <submittedName>
        <fullName evidence="2 3">Uncharacterized protein</fullName>
    </submittedName>
</protein>
<dbReference type="InParanoid" id="A0A0Q3H7L0"/>
<dbReference type="AlphaFoldDB" id="A0A0Q3H7L0"/>
<evidence type="ECO:0000313" key="2">
    <source>
        <dbReference type="EMBL" id="KQJ84171.1"/>
    </source>
</evidence>
<evidence type="ECO:0000256" key="1">
    <source>
        <dbReference type="SAM" id="MobiDB-lite"/>
    </source>
</evidence>
<feature type="compositionally biased region" description="Low complexity" evidence="1">
    <location>
        <begin position="30"/>
        <end position="45"/>
    </location>
</feature>
<accession>A0A0Q3H7L0</accession>
<reference evidence="2 3" key="1">
    <citation type="journal article" date="2010" name="Nature">
        <title>Genome sequencing and analysis of the model grass Brachypodium distachyon.</title>
        <authorList>
            <consortium name="International Brachypodium Initiative"/>
        </authorList>
    </citation>
    <scope>NUCLEOTIDE SEQUENCE [LARGE SCALE GENOMIC DNA]</scope>
    <source>
        <strain evidence="2 3">Bd21</strain>
    </source>
</reference>
<feature type="compositionally biased region" description="Basic residues" evidence="1">
    <location>
        <begin position="83"/>
        <end position="98"/>
    </location>
</feature>
<reference evidence="3" key="3">
    <citation type="submission" date="2018-08" db="UniProtKB">
        <authorList>
            <consortium name="EnsemblPlants"/>
        </authorList>
    </citation>
    <scope>IDENTIFICATION</scope>
    <source>
        <strain evidence="3">cv. Bd21</strain>
    </source>
</reference>
<feature type="region of interest" description="Disordered" evidence="1">
    <location>
        <begin position="155"/>
        <end position="184"/>
    </location>
</feature>
<feature type="compositionally biased region" description="Basic and acidic residues" evidence="1">
    <location>
        <begin position="1"/>
        <end position="13"/>
    </location>
</feature>
<name>A0A0Q3H7L0_BRADI</name>
<organism evidence="2">
    <name type="scientific">Brachypodium distachyon</name>
    <name type="common">Purple false brome</name>
    <name type="synonym">Trachynia distachya</name>
    <dbReference type="NCBI Taxonomy" id="15368"/>
    <lineage>
        <taxon>Eukaryota</taxon>
        <taxon>Viridiplantae</taxon>
        <taxon>Streptophyta</taxon>
        <taxon>Embryophyta</taxon>
        <taxon>Tracheophyta</taxon>
        <taxon>Spermatophyta</taxon>
        <taxon>Magnoliopsida</taxon>
        <taxon>Liliopsida</taxon>
        <taxon>Poales</taxon>
        <taxon>Poaceae</taxon>
        <taxon>BOP clade</taxon>
        <taxon>Pooideae</taxon>
        <taxon>Stipodae</taxon>
        <taxon>Brachypodieae</taxon>
        <taxon>Brachypodium</taxon>
    </lineage>
</organism>
<feature type="compositionally biased region" description="Basic and acidic residues" evidence="1">
    <location>
        <begin position="64"/>
        <end position="74"/>
    </location>
</feature>
<keyword evidence="4" id="KW-1185">Reference proteome</keyword>
<feature type="region of interest" description="Disordered" evidence="1">
    <location>
        <begin position="1"/>
        <end position="98"/>
    </location>
</feature>
<reference evidence="2" key="2">
    <citation type="submission" date="2017-06" db="EMBL/GenBank/DDBJ databases">
        <title>WGS assembly of Brachypodium distachyon.</title>
        <authorList>
            <consortium name="The International Brachypodium Initiative"/>
            <person name="Lucas S."/>
            <person name="Harmon-Smith M."/>
            <person name="Lail K."/>
            <person name="Tice H."/>
            <person name="Grimwood J."/>
            <person name="Bruce D."/>
            <person name="Barry K."/>
            <person name="Shu S."/>
            <person name="Lindquist E."/>
            <person name="Wang M."/>
            <person name="Pitluck S."/>
            <person name="Vogel J.P."/>
            <person name="Garvin D.F."/>
            <person name="Mockler T.C."/>
            <person name="Schmutz J."/>
            <person name="Rokhsar D."/>
            <person name="Bevan M.W."/>
        </authorList>
    </citation>
    <scope>NUCLEOTIDE SEQUENCE</scope>
    <source>
        <strain evidence="2">Bd21</strain>
    </source>
</reference>
<dbReference type="EMBL" id="CM000884">
    <property type="protein sequence ID" value="KQJ84171.1"/>
    <property type="molecule type" value="Genomic_DNA"/>
</dbReference>
<sequence length="184" mass="19920">MMAEAERRAEQHLPGKQTRVGARASSGAWRRSGVARGRACGASGRSRARGRARGAAGGGMRGCAGERRARERSSSARSVRASCGRRKQQRHERRGTAGRRRLKLGILAGEGAGTAEWGARKETTLEAELARHTGPTMGHIDTSEREVTLIRRTYSRPAGIPHSSRSRHSSAAQHKSIPRNVIEV</sequence>
<evidence type="ECO:0000313" key="3">
    <source>
        <dbReference type="EnsemblPlants" id="KQJ84171"/>
    </source>
</evidence>
<evidence type="ECO:0000313" key="4">
    <source>
        <dbReference type="Proteomes" id="UP000008810"/>
    </source>
</evidence>
<dbReference type="Gramene" id="KQJ84171">
    <property type="protein sequence ID" value="KQJ84171"/>
    <property type="gene ID" value="BRADI_5g19136v3"/>
</dbReference>